<gene>
    <name evidence="3" type="ORF">HK100_011088</name>
</gene>
<feature type="region of interest" description="Disordered" evidence="1">
    <location>
        <begin position="70"/>
        <end position="92"/>
    </location>
</feature>
<reference evidence="3" key="1">
    <citation type="submission" date="2020-05" db="EMBL/GenBank/DDBJ databases">
        <title>Phylogenomic resolution of chytrid fungi.</title>
        <authorList>
            <person name="Stajich J.E."/>
            <person name="Amses K."/>
            <person name="Simmons R."/>
            <person name="Seto K."/>
            <person name="Myers J."/>
            <person name="Bonds A."/>
            <person name="Quandt C.A."/>
            <person name="Barry K."/>
            <person name="Liu P."/>
            <person name="Grigoriev I."/>
            <person name="Longcore J.E."/>
            <person name="James T.Y."/>
        </authorList>
    </citation>
    <scope>NUCLEOTIDE SEQUENCE</scope>
    <source>
        <strain evidence="3">JEL0513</strain>
    </source>
</reference>
<accession>A0AAD5T4E5</accession>
<comment type="caution">
    <text evidence="3">The sequence shown here is derived from an EMBL/GenBank/DDBJ whole genome shotgun (WGS) entry which is preliminary data.</text>
</comment>
<evidence type="ECO:0000256" key="2">
    <source>
        <dbReference type="SAM" id="Phobius"/>
    </source>
</evidence>
<evidence type="ECO:0008006" key="5">
    <source>
        <dbReference type="Google" id="ProtNLM"/>
    </source>
</evidence>
<name>A0AAD5T4E5_9FUNG</name>
<protein>
    <recommendedName>
        <fullName evidence="5">DUF1294-domain-containing protein</fullName>
    </recommendedName>
</protein>
<dbReference type="InterPro" id="IPR010718">
    <property type="entry name" value="DUF1294"/>
</dbReference>
<keyword evidence="2" id="KW-1133">Transmembrane helix</keyword>
<evidence type="ECO:0000256" key="1">
    <source>
        <dbReference type="SAM" id="MobiDB-lite"/>
    </source>
</evidence>
<keyword evidence="2" id="KW-0472">Membrane</keyword>
<dbReference type="EMBL" id="JADGJH010000647">
    <property type="protein sequence ID" value="KAJ3124829.1"/>
    <property type="molecule type" value="Genomic_DNA"/>
</dbReference>
<organism evidence="3 4">
    <name type="scientific">Physocladia obscura</name>
    <dbReference type="NCBI Taxonomy" id="109957"/>
    <lineage>
        <taxon>Eukaryota</taxon>
        <taxon>Fungi</taxon>
        <taxon>Fungi incertae sedis</taxon>
        <taxon>Chytridiomycota</taxon>
        <taxon>Chytridiomycota incertae sedis</taxon>
        <taxon>Chytridiomycetes</taxon>
        <taxon>Chytridiales</taxon>
        <taxon>Chytriomycetaceae</taxon>
        <taxon>Physocladia</taxon>
    </lineage>
</organism>
<evidence type="ECO:0000313" key="3">
    <source>
        <dbReference type="EMBL" id="KAJ3124829.1"/>
    </source>
</evidence>
<dbReference type="AlphaFoldDB" id="A0AAD5T4E5"/>
<keyword evidence="2" id="KW-0812">Transmembrane</keyword>
<feature type="transmembrane region" description="Helical" evidence="2">
    <location>
        <begin position="169"/>
        <end position="191"/>
    </location>
</feature>
<sequence length="207" mass="23796">MYRIVNKLDVFGRQLLSVSKNRAFLAVTPNVLRFQKWEIPTAYFAITAAKTPISLRTYHQHHPSLQQYRNRNQRQKQNNQQEQERQNQNQHEATISSQPLLLAVTGYLILINGFAVALFWYDKNQALKGGWRIPEKQLQATALFGGWVGGIWAMKTFKHKTVKKAFQEPYMFAVAGNCMIFAGLAVGWVFLPGIRRSANGFVRTLIR</sequence>
<dbReference type="Proteomes" id="UP001211907">
    <property type="component" value="Unassembled WGS sequence"/>
</dbReference>
<evidence type="ECO:0000313" key="4">
    <source>
        <dbReference type="Proteomes" id="UP001211907"/>
    </source>
</evidence>
<feature type="transmembrane region" description="Helical" evidence="2">
    <location>
        <begin position="100"/>
        <end position="120"/>
    </location>
</feature>
<feature type="compositionally biased region" description="Low complexity" evidence="1">
    <location>
        <begin position="70"/>
        <end position="90"/>
    </location>
</feature>
<dbReference type="Pfam" id="PF06961">
    <property type="entry name" value="DUF1294"/>
    <property type="match status" value="1"/>
</dbReference>
<proteinExistence type="predicted"/>
<keyword evidence="4" id="KW-1185">Reference proteome</keyword>